<feature type="compositionally biased region" description="Pro residues" evidence="1">
    <location>
        <begin position="263"/>
        <end position="277"/>
    </location>
</feature>
<feature type="region of interest" description="Disordered" evidence="1">
    <location>
        <begin position="129"/>
        <end position="313"/>
    </location>
</feature>
<feature type="compositionally biased region" description="Low complexity" evidence="1">
    <location>
        <begin position="278"/>
        <end position="297"/>
    </location>
</feature>
<dbReference type="Proteomes" id="UP000693738">
    <property type="component" value="Unassembled WGS sequence"/>
</dbReference>
<feature type="compositionally biased region" description="Low complexity" evidence="1">
    <location>
        <begin position="367"/>
        <end position="382"/>
    </location>
</feature>
<organism evidence="2 3">
    <name type="scientific">Fusarium equiseti</name>
    <name type="common">Fusarium scirpi</name>
    <dbReference type="NCBI Taxonomy" id="61235"/>
    <lineage>
        <taxon>Eukaryota</taxon>
        <taxon>Fungi</taxon>
        <taxon>Dikarya</taxon>
        <taxon>Ascomycota</taxon>
        <taxon>Pezizomycotina</taxon>
        <taxon>Sordariomycetes</taxon>
        <taxon>Hypocreomycetidae</taxon>
        <taxon>Hypocreales</taxon>
        <taxon>Nectriaceae</taxon>
        <taxon>Fusarium</taxon>
        <taxon>Fusarium incarnatum-equiseti species complex</taxon>
    </lineage>
</organism>
<protein>
    <submittedName>
        <fullName evidence="2">Uncharacterized protein</fullName>
    </submittedName>
</protein>
<feature type="compositionally biased region" description="Polar residues" evidence="1">
    <location>
        <begin position="179"/>
        <end position="213"/>
    </location>
</feature>
<feature type="region of interest" description="Disordered" evidence="1">
    <location>
        <begin position="427"/>
        <end position="446"/>
    </location>
</feature>
<feature type="compositionally biased region" description="Polar residues" evidence="1">
    <location>
        <begin position="389"/>
        <end position="408"/>
    </location>
</feature>
<sequence>MVCYDIVRSSDNKPIWRPLAHKFSTLVLRRKPSKQKTRIDIDEKNDELNFKPLEVRSNVLDGLHVPNSWLVESPSATSHDKLTLPAINLSESQKSPRSRGRLSKDLSRPLTIGDVSALFKTEQDRASALASLTSSDTAPREERSVLDRGRPVEPRHLIHQPAQRTKRKSLPLELMFTAPASNEGPSDTAASNNDTTTKIDVASPSSFQDSSPWTAEHRRRSTIRIVDRSPTRADETKTETTSTTTPSEDEPAPRVSQSIPRKPVAPAPAPTATPTPTPSSSTSNDSNNNSDTPYSTSVTRLKPKQPSKLSDRLSWIKNLEEKNNDRPNKDLAELPKRAGTVSDKLAMFEKKNMSAANKQHLLAPTRTYSSSHSSTYSSTYNSARGRESIFSTDSNPAVSSTRTSIDTTHRASSVMSYYDDSFRQKLESLVGQEPTEAEASKTEEQQ</sequence>
<evidence type="ECO:0000256" key="1">
    <source>
        <dbReference type="SAM" id="MobiDB-lite"/>
    </source>
</evidence>
<comment type="caution">
    <text evidence="2">The sequence shown here is derived from an EMBL/GenBank/DDBJ whole genome shotgun (WGS) entry which is preliminary data.</text>
</comment>
<gene>
    <name evidence="2" type="ORF">FEQUK3_LOCUS7468</name>
</gene>
<feature type="region of interest" description="Disordered" evidence="1">
    <location>
        <begin position="319"/>
        <end position="338"/>
    </location>
</feature>
<reference evidence="2" key="1">
    <citation type="submission" date="2021-05" db="EMBL/GenBank/DDBJ databases">
        <authorList>
            <person name="Khan N."/>
        </authorList>
    </citation>
    <scope>NUCLEOTIDE SEQUENCE</scope>
</reference>
<evidence type="ECO:0000313" key="2">
    <source>
        <dbReference type="EMBL" id="CAG7561765.1"/>
    </source>
</evidence>
<name>A0A8J2IQ91_FUSEQ</name>
<dbReference type="AlphaFoldDB" id="A0A8J2IQ91"/>
<evidence type="ECO:0000313" key="3">
    <source>
        <dbReference type="Proteomes" id="UP000693738"/>
    </source>
</evidence>
<feature type="compositionally biased region" description="Basic and acidic residues" evidence="1">
    <location>
        <begin position="138"/>
        <end position="156"/>
    </location>
</feature>
<feature type="compositionally biased region" description="Basic and acidic residues" evidence="1">
    <location>
        <begin position="225"/>
        <end position="238"/>
    </location>
</feature>
<proteinExistence type="predicted"/>
<feature type="region of interest" description="Disordered" evidence="1">
    <location>
        <begin position="362"/>
        <end position="408"/>
    </location>
</feature>
<accession>A0A8J2IQ91</accession>
<feature type="compositionally biased region" description="Basic and acidic residues" evidence="1">
    <location>
        <begin position="319"/>
        <end position="336"/>
    </location>
</feature>
<dbReference type="EMBL" id="CAJSTJ010000143">
    <property type="protein sequence ID" value="CAG7561765.1"/>
    <property type="molecule type" value="Genomic_DNA"/>
</dbReference>